<protein>
    <submittedName>
        <fullName evidence="2">Uncharacterized protein</fullName>
    </submittedName>
</protein>
<dbReference type="Proteomes" id="UP000614350">
    <property type="component" value="Unassembled WGS sequence"/>
</dbReference>
<feature type="compositionally biased region" description="Gly residues" evidence="1">
    <location>
        <begin position="112"/>
        <end position="123"/>
    </location>
</feature>
<feature type="region of interest" description="Disordered" evidence="1">
    <location>
        <begin position="224"/>
        <end position="265"/>
    </location>
</feature>
<evidence type="ECO:0000313" key="3">
    <source>
        <dbReference type="Proteomes" id="UP000614350"/>
    </source>
</evidence>
<evidence type="ECO:0000313" key="2">
    <source>
        <dbReference type="EMBL" id="KAF7378776.1"/>
    </source>
</evidence>
<dbReference type="EMBL" id="JACSEA010000024">
    <property type="protein sequence ID" value="KAF7378776.1"/>
    <property type="molecule type" value="Genomic_DNA"/>
</dbReference>
<sequence>MPRDESSPFTSEGREGGRGGELARRSTISAGKNRFWKEEEEEEEEGGKKRRTVIAATGISGRRRSVSAIIIGSHIFPTWRRTQRSFGGSIEGRRIRWSWRWRWDRSKDDDGGGGGAGDGGGGADENDDGGGNKRVVVGRQTSISEPRRKKKHISQISGFLLKGISRDDGKETLAPNKSVGSLGNRPKDIRVGKGTKRKWFVIPSATQGAGRPWRDSCLAEAAMIRTDEEEGPKREKKNVKGEPDIVSSAPPTCHEDEEVGHREGL</sequence>
<accession>A0A834IZK0</accession>
<feature type="region of interest" description="Disordered" evidence="1">
    <location>
        <begin position="1"/>
        <end position="51"/>
    </location>
</feature>
<keyword evidence="3" id="KW-1185">Reference proteome</keyword>
<name>A0A834IZK0_VESVU</name>
<comment type="caution">
    <text evidence="2">The sequence shown here is derived from an EMBL/GenBank/DDBJ whole genome shotgun (WGS) entry which is preliminary data.</text>
</comment>
<feature type="compositionally biased region" description="Basic and acidic residues" evidence="1">
    <location>
        <begin position="1"/>
        <end position="24"/>
    </location>
</feature>
<gene>
    <name evidence="2" type="ORF">HZH66_015010</name>
</gene>
<feature type="region of interest" description="Disordered" evidence="1">
    <location>
        <begin position="106"/>
        <end position="190"/>
    </location>
</feature>
<proteinExistence type="predicted"/>
<evidence type="ECO:0000256" key="1">
    <source>
        <dbReference type="SAM" id="MobiDB-lite"/>
    </source>
</evidence>
<dbReference type="AlphaFoldDB" id="A0A834IZK0"/>
<organism evidence="2 3">
    <name type="scientific">Vespula vulgaris</name>
    <name type="common">Yellow jacket</name>
    <name type="synonym">Wasp</name>
    <dbReference type="NCBI Taxonomy" id="7454"/>
    <lineage>
        <taxon>Eukaryota</taxon>
        <taxon>Metazoa</taxon>
        <taxon>Ecdysozoa</taxon>
        <taxon>Arthropoda</taxon>
        <taxon>Hexapoda</taxon>
        <taxon>Insecta</taxon>
        <taxon>Pterygota</taxon>
        <taxon>Neoptera</taxon>
        <taxon>Endopterygota</taxon>
        <taxon>Hymenoptera</taxon>
        <taxon>Apocrita</taxon>
        <taxon>Aculeata</taxon>
        <taxon>Vespoidea</taxon>
        <taxon>Vespidae</taxon>
        <taxon>Vespinae</taxon>
        <taxon>Vespula</taxon>
    </lineage>
</organism>
<reference evidence="2" key="1">
    <citation type="journal article" date="2020" name="G3 (Bethesda)">
        <title>High-Quality Assemblies for Three Invasive Social Wasps from the &lt;i&gt;Vespula&lt;/i&gt; Genus.</title>
        <authorList>
            <person name="Harrop T.W.R."/>
            <person name="Guhlin J."/>
            <person name="McLaughlin G.M."/>
            <person name="Permina E."/>
            <person name="Stockwell P."/>
            <person name="Gilligan J."/>
            <person name="Le Lec M.F."/>
            <person name="Gruber M.A.M."/>
            <person name="Quinn O."/>
            <person name="Lovegrove M."/>
            <person name="Duncan E.J."/>
            <person name="Remnant E.J."/>
            <person name="Van Eeckhoven J."/>
            <person name="Graham B."/>
            <person name="Knapp R.A."/>
            <person name="Langford K.W."/>
            <person name="Kronenberg Z."/>
            <person name="Press M.O."/>
            <person name="Eacker S.M."/>
            <person name="Wilson-Rankin E.E."/>
            <person name="Purcell J."/>
            <person name="Lester P.J."/>
            <person name="Dearden P.K."/>
        </authorList>
    </citation>
    <scope>NUCLEOTIDE SEQUENCE</scope>
    <source>
        <strain evidence="2">Marl-1</strain>
    </source>
</reference>